<proteinExistence type="predicted"/>
<dbReference type="EMBL" id="BJHY01000001">
    <property type="protein sequence ID" value="GDY73281.1"/>
    <property type="molecule type" value="Genomic_DNA"/>
</dbReference>
<gene>
    <name evidence="2" type="ORF">SAV31267_027660</name>
</gene>
<evidence type="ECO:0000313" key="3">
    <source>
        <dbReference type="Proteomes" id="UP000299211"/>
    </source>
</evidence>
<dbReference type="AlphaFoldDB" id="A0A4D4MME9"/>
<reference evidence="2 3" key="1">
    <citation type="submission" date="2019-04" db="EMBL/GenBank/DDBJ databases">
        <title>Draft genome sequences of Streptomyces avermitilis ATCC 31267.</title>
        <authorList>
            <person name="Komaki H."/>
            <person name="Tamura T."/>
            <person name="Hosoyama A."/>
        </authorList>
    </citation>
    <scope>NUCLEOTIDE SEQUENCE [LARGE SCALE GENOMIC DNA]</scope>
    <source>
        <strain evidence="2 3">ATCC 31267</strain>
    </source>
</reference>
<accession>A0A4D4MME9</accession>
<evidence type="ECO:0000256" key="1">
    <source>
        <dbReference type="SAM" id="MobiDB-lite"/>
    </source>
</evidence>
<feature type="compositionally biased region" description="Basic and acidic residues" evidence="1">
    <location>
        <begin position="37"/>
        <end position="46"/>
    </location>
</feature>
<feature type="region of interest" description="Disordered" evidence="1">
    <location>
        <begin position="30"/>
        <end position="103"/>
    </location>
</feature>
<protein>
    <submittedName>
        <fullName evidence="2">Uncharacterized protein</fullName>
    </submittedName>
</protein>
<organism evidence="2 3">
    <name type="scientific">Streptomyces avermitilis</name>
    <dbReference type="NCBI Taxonomy" id="33903"/>
    <lineage>
        <taxon>Bacteria</taxon>
        <taxon>Bacillati</taxon>
        <taxon>Actinomycetota</taxon>
        <taxon>Actinomycetes</taxon>
        <taxon>Kitasatosporales</taxon>
        <taxon>Streptomycetaceae</taxon>
        <taxon>Streptomyces</taxon>
    </lineage>
</organism>
<comment type="caution">
    <text evidence="2">The sequence shown here is derived from an EMBL/GenBank/DDBJ whole genome shotgun (WGS) entry which is preliminary data.</text>
</comment>
<evidence type="ECO:0000313" key="2">
    <source>
        <dbReference type="EMBL" id="GDY73281.1"/>
    </source>
</evidence>
<dbReference type="STRING" id="33903.AQJ43_12785"/>
<name>A0A4D4MME9_STRAX</name>
<sequence length="103" mass="10759">MLLIASLCRAWGALETGPGLLVWADLPRRAAPPAPRDLSRSGDRSRSTTAASYCLAADSDDASRSPAENTEARSDLGWSAKKTPAESRGTGAEASWGAEAGWV</sequence>
<dbReference type="Proteomes" id="UP000299211">
    <property type="component" value="Unassembled WGS sequence"/>
</dbReference>
<feature type="compositionally biased region" description="Low complexity" evidence="1">
    <location>
        <begin position="89"/>
        <end position="103"/>
    </location>
</feature>